<evidence type="ECO:0000256" key="1">
    <source>
        <dbReference type="ARBA" id="ARBA00022737"/>
    </source>
</evidence>
<dbReference type="Gene3D" id="1.25.40.20">
    <property type="entry name" value="Ankyrin repeat-containing domain"/>
    <property type="match status" value="4"/>
</dbReference>
<dbReference type="InterPro" id="IPR002110">
    <property type="entry name" value="Ankyrin_rpt"/>
</dbReference>
<sequence length="1235" mass="141945">MSSSSELPELRNAFDRFSVWILARHVTNLNANIRFVQGKNVHQYLRKYVLALISDEKNGEFNLAVLEFHLTKAQFESVLGNTREQEIAQITRYCNVPSNFSVQHYLYIHNEWPPLDRAQEKVHGIRLLKNSDLYLVDLSLMATNALCLISAAREQNEANIKNVYDIAVDSSGQSIREMIQLLTEAITDRPPVESLPEKTHYPIDAKPVNGIKLEDLFALMKTCENRAPLGLFLVRQAKLKHITLYIKSCCVERLEDVTQDTWFLVSETIPFETMFQYHATVHEVAYVKDYGMVFWIRSRGWPTPIGKHFTISCWNEYDSIPPAPCWLNVLVSNVSDGSTTYLQRVAASIKHVDPFQLFAQLQAVDAVNVLQQPHTSMLDKVYSLFGARSYEVKKIVATVPLVLLIDHAIADNGSDFIAQMLVRFLNALDGTVCQRMTVWIVGNDLLWTRVTSSCKHYAVKHSMPTLEDEQWRECLARMISNGNYNMGTLTETIVASNSRNMGRDLFGNVFILTILAEAINDHIDSEEHKTQSYWWIDAIEQYIWKFIAPPESRELEELEQNCYERIFDNSTDHPKTNSAQSRIKHRTLQMLLAAKYLTKHWQLIDIANYQRIGYGIMDLLLFRHSTVAIAVLHHDVESVRQSTPEELRSISDCLQRNLLHVVQNSKVIADILLAAGVSIDQQCAAQLNNWTPLQAAMERNDWSLVDRLLANGAKMPSKDTKLHSMSQSELSELFGDCISDNCRILIEWILENRPDYQINQQNVFCLSAYEEFDTDLLFRVLTVAKEQGLATREPPYRYIFDNSALDNAVEDDRIELAIFLVEQLHFDPTDAFLELRARYQQNARLKEYKQLFELCKGGELAKVRSMIENDGLDPRYEYDGSNLFIQAASSGNVELIRYLFEVHGFDERLDHCDEHGSSAMFQALAEGYQAIVQFLLNHNAKVKSSWVSDFPDLLPHDAVHVDTEDFLSLIACGRKQLERLTINYGRFESGELLLHCYIRYVNEPDEETFRFLLSQYDNVDVRTDVNSELRHGETPLHIAFQNGNKRCREILLELGADIYAKSLQHELTSLHYAIMGGADKSLIQRLIEVYGFDVNMRDARGRSISFYMPLNSELYHWLIDRYHFDPCARDSNGQTVLHHRVIRNSFFARTEIEYLLRMPQFSQTNTDKRGRLPLHYAVEANNLAIVQLLVKYRSNLNNIPDCDGVTPVQMAYNLNHSTICDLFQSLTNEHSDHVG</sequence>
<feature type="repeat" description="ANK" evidence="3">
    <location>
        <begin position="688"/>
        <end position="720"/>
    </location>
</feature>
<keyword evidence="2 3" id="KW-0040">ANK repeat</keyword>
<protein>
    <submittedName>
        <fullName evidence="4">Uncharacterized protein</fullName>
    </submittedName>
</protein>
<dbReference type="PANTHER" id="PTHR24198">
    <property type="entry name" value="ANKYRIN REPEAT AND PROTEIN KINASE DOMAIN-CONTAINING PROTEIN"/>
    <property type="match status" value="1"/>
</dbReference>
<feature type="repeat" description="ANK" evidence="3">
    <location>
        <begin position="1031"/>
        <end position="1063"/>
    </location>
</feature>
<dbReference type="PROSITE" id="PS50088">
    <property type="entry name" value="ANK_REPEAT"/>
    <property type="match status" value="3"/>
</dbReference>
<dbReference type="AlphaFoldDB" id="A0A182M3W4"/>
<evidence type="ECO:0000256" key="2">
    <source>
        <dbReference type="ARBA" id="ARBA00023043"/>
    </source>
</evidence>
<dbReference type="Pfam" id="PF12796">
    <property type="entry name" value="Ank_2"/>
    <property type="match status" value="3"/>
</dbReference>
<reference evidence="5" key="1">
    <citation type="submission" date="2013-09" db="EMBL/GenBank/DDBJ databases">
        <title>The Genome Sequence of Anopheles culicifacies species A.</title>
        <authorList>
            <consortium name="The Broad Institute Genomics Platform"/>
            <person name="Neafsey D.E."/>
            <person name="Besansky N."/>
            <person name="Howell P."/>
            <person name="Walton C."/>
            <person name="Young S.K."/>
            <person name="Zeng Q."/>
            <person name="Gargeya S."/>
            <person name="Fitzgerald M."/>
            <person name="Haas B."/>
            <person name="Abouelleil A."/>
            <person name="Allen A.W."/>
            <person name="Alvarado L."/>
            <person name="Arachchi H.M."/>
            <person name="Berlin A.M."/>
            <person name="Chapman S.B."/>
            <person name="Gainer-Dewar J."/>
            <person name="Goldberg J."/>
            <person name="Griggs A."/>
            <person name="Gujja S."/>
            <person name="Hansen M."/>
            <person name="Howarth C."/>
            <person name="Imamovic A."/>
            <person name="Ireland A."/>
            <person name="Larimer J."/>
            <person name="McCowan C."/>
            <person name="Murphy C."/>
            <person name="Pearson M."/>
            <person name="Poon T.W."/>
            <person name="Priest M."/>
            <person name="Roberts A."/>
            <person name="Saif S."/>
            <person name="Shea T."/>
            <person name="Sisk P."/>
            <person name="Sykes S."/>
            <person name="Wortman J."/>
            <person name="Nusbaum C."/>
            <person name="Birren B."/>
        </authorList>
    </citation>
    <scope>NUCLEOTIDE SEQUENCE [LARGE SCALE GENOMIC DNA]</scope>
    <source>
        <strain evidence="5">A-37</strain>
    </source>
</reference>
<dbReference type="InterPro" id="IPR036770">
    <property type="entry name" value="Ankyrin_rpt-contain_sf"/>
</dbReference>
<dbReference type="VEuPathDB" id="VectorBase:ACUA008834"/>
<evidence type="ECO:0000256" key="3">
    <source>
        <dbReference type="PROSITE-ProRule" id="PRU00023"/>
    </source>
</evidence>
<name>A0A182M3W4_9DIPT</name>
<organism evidence="4 5">
    <name type="scientific">Anopheles culicifacies</name>
    <dbReference type="NCBI Taxonomy" id="139723"/>
    <lineage>
        <taxon>Eukaryota</taxon>
        <taxon>Metazoa</taxon>
        <taxon>Ecdysozoa</taxon>
        <taxon>Arthropoda</taxon>
        <taxon>Hexapoda</taxon>
        <taxon>Insecta</taxon>
        <taxon>Pterygota</taxon>
        <taxon>Neoptera</taxon>
        <taxon>Endopterygota</taxon>
        <taxon>Diptera</taxon>
        <taxon>Nematocera</taxon>
        <taxon>Culicoidea</taxon>
        <taxon>Culicidae</taxon>
        <taxon>Anophelinae</taxon>
        <taxon>Anopheles</taxon>
        <taxon>culicifacies species complex</taxon>
    </lineage>
</organism>
<proteinExistence type="predicted"/>
<dbReference type="EnsemblMetazoa" id="ACUA008834-RA">
    <property type="protein sequence ID" value="ACUA008834-PA"/>
    <property type="gene ID" value="ACUA008834"/>
</dbReference>
<dbReference type="SUPFAM" id="SSF48403">
    <property type="entry name" value="Ankyrin repeat"/>
    <property type="match status" value="2"/>
</dbReference>
<dbReference type="STRING" id="139723.A0A182M3W4"/>
<evidence type="ECO:0000313" key="4">
    <source>
        <dbReference type="EnsemblMetazoa" id="ACUA008834-PA"/>
    </source>
</evidence>
<keyword evidence="1" id="KW-0677">Repeat</keyword>
<dbReference type="SMART" id="SM00248">
    <property type="entry name" value="ANK"/>
    <property type="match status" value="9"/>
</dbReference>
<evidence type="ECO:0000313" key="5">
    <source>
        <dbReference type="Proteomes" id="UP000075883"/>
    </source>
</evidence>
<reference evidence="4" key="2">
    <citation type="submission" date="2020-05" db="UniProtKB">
        <authorList>
            <consortium name="EnsemblMetazoa"/>
        </authorList>
    </citation>
    <scope>IDENTIFICATION</scope>
    <source>
        <strain evidence="4">A-37</strain>
    </source>
</reference>
<dbReference type="EMBL" id="AXCM01000405">
    <property type="status" value="NOT_ANNOTATED_CDS"/>
    <property type="molecule type" value="Genomic_DNA"/>
</dbReference>
<dbReference type="PROSITE" id="PS50297">
    <property type="entry name" value="ANK_REP_REGION"/>
    <property type="match status" value="2"/>
</dbReference>
<dbReference type="Proteomes" id="UP000075883">
    <property type="component" value="Unassembled WGS sequence"/>
</dbReference>
<dbReference type="PANTHER" id="PTHR24198:SF165">
    <property type="entry name" value="ANKYRIN REPEAT-CONTAINING PROTEIN-RELATED"/>
    <property type="match status" value="1"/>
</dbReference>
<feature type="repeat" description="ANK" evidence="3">
    <location>
        <begin position="1169"/>
        <end position="1201"/>
    </location>
</feature>
<accession>A0A182M3W4</accession>
<keyword evidence="5" id="KW-1185">Reference proteome</keyword>